<evidence type="ECO:0000313" key="1">
    <source>
        <dbReference type="EMBL" id="MBC2844617.1"/>
    </source>
</evidence>
<dbReference type="RefSeq" id="WP_185788276.1">
    <property type="nucleotide sequence ID" value="NZ_JACLCP010000001.1"/>
</dbReference>
<gene>
    <name evidence="1" type="primary">pilO</name>
    <name evidence="1" type="ORF">H7F21_05890</name>
</gene>
<organism evidence="1 2">
    <name type="scientific">Winogradskyella flava</name>
    <dbReference type="NCBI Taxonomy" id="1884876"/>
    <lineage>
        <taxon>Bacteria</taxon>
        <taxon>Pseudomonadati</taxon>
        <taxon>Bacteroidota</taxon>
        <taxon>Flavobacteriia</taxon>
        <taxon>Flavobacteriales</taxon>
        <taxon>Flavobacteriaceae</taxon>
        <taxon>Winogradskyella</taxon>
    </lineage>
</organism>
<accession>A0A842IT68</accession>
<sequence length="170" mass="19720">MAQKTKNILLILGFILIIILAYKYAIANTLQLKNDYKTLQQEALVFDKMPLQLSSMKQKEKYYDSLLTKYKLGESSMQNSMLNTINSFADDNQLKVVDFIEPHSIKQNDLTINTYQFTLEGNYNAILSLVYQLEQHTKFGEVINLNFKKQKNHKTGKHYLQANVLLRSFG</sequence>
<name>A0A842IT68_9FLAO</name>
<keyword evidence="2" id="KW-1185">Reference proteome</keyword>
<dbReference type="InterPro" id="IPR007445">
    <property type="entry name" value="PilO"/>
</dbReference>
<dbReference type="Proteomes" id="UP000533900">
    <property type="component" value="Unassembled WGS sequence"/>
</dbReference>
<evidence type="ECO:0000313" key="2">
    <source>
        <dbReference type="Proteomes" id="UP000533900"/>
    </source>
</evidence>
<comment type="caution">
    <text evidence="1">The sequence shown here is derived from an EMBL/GenBank/DDBJ whole genome shotgun (WGS) entry which is preliminary data.</text>
</comment>
<dbReference type="GO" id="GO:0043107">
    <property type="term" value="P:type IV pilus-dependent motility"/>
    <property type="evidence" value="ECO:0007669"/>
    <property type="project" value="InterPro"/>
</dbReference>
<proteinExistence type="predicted"/>
<dbReference type="EMBL" id="JACLCP010000001">
    <property type="protein sequence ID" value="MBC2844617.1"/>
    <property type="molecule type" value="Genomic_DNA"/>
</dbReference>
<dbReference type="Gene3D" id="3.30.70.60">
    <property type="match status" value="1"/>
</dbReference>
<dbReference type="Pfam" id="PF04350">
    <property type="entry name" value="PilO"/>
    <property type="match status" value="1"/>
</dbReference>
<protein>
    <submittedName>
        <fullName evidence="1">Type 4a pilus biogenesis protein PilO</fullName>
    </submittedName>
</protein>
<dbReference type="AlphaFoldDB" id="A0A842IT68"/>
<dbReference type="InterPro" id="IPR014717">
    <property type="entry name" value="Transl_elong_EF1B/ribsomal_bS6"/>
</dbReference>
<dbReference type="GO" id="GO:0043683">
    <property type="term" value="P:type IV pilus assembly"/>
    <property type="evidence" value="ECO:0007669"/>
    <property type="project" value="InterPro"/>
</dbReference>
<reference evidence="1" key="1">
    <citation type="submission" date="2020-08" db="EMBL/GenBank/DDBJ databases">
        <title>Winogradskyella ouciana sp. nov., isolated from the hadal seawater of the Mariana Trench.</title>
        <authorList>
            <person name="He X."/>
        </authorList>
    </citation>
    <scope>NUCLEOTIDE SEQUENCE [LARGE SCALE GENOMIC DNA]</scope>
    <source>
        <strain evidence="1">KCTC 52348</strain>
    </source>
</reference>